<organism evidence="1 2">
    <name type="scientific">Culter alburnus</name>
    <name type="common">Topmouth culter</name>
    <dbReference type="NCBI Taxonomy" id="194366"/>
    <lineage>
        <taxon>Eukaryota</taxon>
        <taxon>Metazoa</taxon>
        <taxon>Chordata</taxon>
        <taxon>Craniata</taxon>
        <taxon>Vertebrata</taxon>
        <taxon>Euteleostomi</taxon>
        <taxon>Actinopterygii</taxon>
        <taxon>Neopterygii</taxon>
        <taxon>Teleostei</taxon>
        <taxon>Ostariophysi</taxon>
        <taxon>Cypriniformes</taxon>
        <taxon>Xenocyprididae</taxon>
        <taxon>Xenocypridinae</taxon>
        <taxon>Culter</taxon>
    </lineage>
</organism>
<proteinExistence type="predicted"/>
<comment type="caution">
    <text evidence="1">The sequence shown here is derived from an EMBL/GenBank/DDBJ whole genome shotgun (WGS) entry which is preliminary data.</text>
</comment>
<keyword evidence="2" id="KW-1185">Reference proteome</keyword>
<dbReference type="AlphaFoldDB" id="A0AAW2AWL8"/>
<dbReference type="EMBL" id="JAWDJR010000003">
    <property type="protein sequence ID" value="KAK9978170.1"/>
    <property type="molecule type" value="Genomic_DNA"/>
</dbReference>
<reference evidence="1 2" key="1">
    <citation type="submission" date="2024-05" db="EMBL/GenBank/DDBJ databases">
        <title>A high-quality chromosomal-level genome assembly of Topmouth culter (Culter alburnus).</title>
        <authorList>
            <person name="Zhao H."/>
        </authorList>
    </citation>
    <scope>NUCLEOTIDE SEQUENCE [LARGE SCALE GENOMIC DNA]</scope>
    <source>
        <strain evidence="1">CATC2023</strain>
        <tissue evidence="1">Muscle</tissue>
    </source>
</reference>
<evidence type="ECO:0000313" key="1">
    <source>
        <dbReference type="EMBL" id="KAK9978170.1"/>
    </source>
</evidence>
<feature type="non-terminal residue" evidence="1">
    <location>
        <position position="1"/>
    </location>
</feature>
<dbReference type="Proteomes" id="UP001479290">
    <property type="component" value="Unassembled WGS sequence"/>
</dbReference>
<name>A0AAW2AWL8_CULAL</name>
<protein>
    <submittedName>
        <fullName evidence="1">Uncharacterized protein</fullName>
    </submittedName>
</protein>
<sequence length="68" mass="7674">FTICSCARTKTLHILLATRKLQRKQRLDLYGLPPPTSVSARISSSSGGSRGRRFLVRHSFQPVYRGRS</sequence>
<evidence type="ECO:0000313" key="2">
    <source>
        <dbReference type="Proteomes" id="UP001479290"/>
    </source>
</evidence>
<gene>
    <name evidence="1" type="ORF">ABG768_019936</name>
</gene>
<accession>A0AAW2AWL8</accession>